<comment type="caution">
    <text evidence="2">The sequence shown here is derived from an EMBL/GenBank/DDBJ whole genome shotgun (WGS) entry which is preliminary data.</text>
</comment>
<reference evidence="2 3" key="1">
    <citation type="journal article" date="2016" name="Sci. Rep.">
        <title>Draft genome sequencing and secretome analysis of fungal phytopathogen Ascochyta rabiei provides insight into the necrotrophic effector repertoire.</title>
        <authorList>
            <person name="Verma S."/>
            <person name="Gazara R.K."/>
            <person name="Nizam S."/>
            <person name="Parween S."/>
            <person name="Chattopadhyay D."/>
            <person name="Verma P.K."/>
        </authorList>
    </citation>
    <scope>NUCLEOTIDE SEQUENCE [LARGE SCALE GENOMIC DNA]</scope>
    <source>
        <strain evidence="2 3">ArDII</strain>
    </source>
</reference>
<gene>
    <name evidence="2" type="ORF">ST47_g7244</name>
</gene>
<feature type="compositionally biased region" description="Polar residues" evidence="1">
    <location>
        <begin position="30"/>
        <end position="47"/>
    </location>
</feature>
<dbReference type="GO" id="GO:0016787">
    <property type="term" value="F:hydrolase activity"/>
    <property type="evidence" value="ECO:0007669"/>
    <property type="project" value="UniProtKB-KW"/>
</dbReference>
<name>A0A163B9S7_DIDRA</name>
<feature type="region of interest" description="Disordered" evidence="1">
    <location>
        <begin position="17"/>
        <end position="52"/>
    </location>
</feature>
<keyword evidence="2" id="KW-0378">Hydrolase</keyword>
<evidence type="ECO:0000313" key="3">
    <source>
        <dbReference type="Proteomes" id="UP000076837"/>
    </source>
</evidence>
<evidence type="ECO:0000313" key="2">
    <source>
        <dbReference type="EMBL" id="KZM21646.1"/>
    </source>
</evidence>
<organism evidence="2 3">
    <name type="scientific">Didymella rabiei</name>
    <name type="common">Chickpea ascochyta blight fungus</name>
    <name type="synonym">Mycosphaerella rabiei</name>
    <dbReference type="NCBI Taxonomy" id="5454"/>
    <lineage>
        <taxon>Eukaryota</taxon>
        <taxon>Fungi</taxon>
        <taxon>Dikarya</taxon>
        <taxon>Ascomycota</taxon>
        <taxon>Pezizomycotina</taxon>
        <taxon>Dothideomycetes</taxon>
        <taxon>Pleosporomycetidae</taxon>
        <taxon>Pleosporales</taxon>
        <taxon>Pleosporineae</taxon>
        <taxon>Didymellaceae</taxon>
        <taxon>Ascochyta</taxon>
    </lineage>
</organism>
<protein>
    <submittedName>
        <fullName evidence="2">Hydrolase</fullName>
    </submittedName>
</protein>
<dbReference type="EMBL" id="JYNV01000242">
    <property type="protein sequence ID" value="KZM21646.1"/>
    <property type="molecule type" value="Genomic_DNA"/>
</dbReference>
<dbReference type="PANTHER" id="PTHR42085:SF8">
    <property type="entry name" value="F-BOX DOMAIN-CONTAINING PROTEIN"/>
    <property type="match status" value="1"/>
</dbReference>
<sequence length="301" mass="33309">MPTFKLSRRFFNLQVKSDGGHDKQAAPSLTARSPSTHETTTAQQQPHGQEVRRTGSIKFKQSNGFLSLPGEVRNLIYSYAIFPSLETITIFHHADTFLTLPVFRVSRQVRQEAVSYLCTEHTVYLSGLNVANDFFSAVGENGLRSLRHVTVRSADTWHQDSSKASAIKSVFLGYMKLATDLRRFVFVVGQFPLSREDEVHLTSAHSSGAKFICAVKDVVNGIEGIGSKATSYNRVDWTGEGVDEGHRVERLGTEHDSDGVHRNVFRLYKANGIVGEVVELELPSCPSASSHLVEVGHVEAH</sequence>
<accession>A0A163B9S7</accession>
<dbReference type="InterPro" id="IPR038883">
    <property type="entry name" value="AN11006-like"/>
</dbReference>
<proteinExistence type="predicted"/>
<dbReference type="AlphaFoldDB" id="A0A163B9S7"/>
<keyword evidence="3" id="KW-1185">Reference proteome</keyword>
<evidence type="ECO:0000256" key="1">
    <source>
        <dbReference type="SAM" id="MobiDB-lite"/>
    </source>
</evidence>
<dbReference type="Proteomes" id="UP000076837">
    <property type="component" value="Unassembled WGS sequence"/>
</dbReference>
<dbReference type="PANTHER" id="PTHR42085">
    <property type="entry name" value="F-BOX DOMAIN-CONTAINING PROTEIN"/>
    <property type="match status" value="1"/>
</dbReference>